<gene>
    <name evidence="2" type="ORF">GYMLUDRAFT_250692</name>
</gene>
<organism evidence="2 3">
    <name type="scientific">Collybiopsis luxurians FD-317 M1</name>
    <dbReference type="NCBI Taxonomy" id="944289"/>
    <lineage>
        <taxon>Eukaryota</taxon>
        <taxon>Fungi</taxon>
        <taxon>Dikarya</taxon>
        <taxon>Basidiomycota</taxon>
        <taxon>Agaricomycotina</taxon>
        <taxon>Agaricomycetes</taxon>
        <taxon>Agaricomycetidae</taxon>
        <taxon>Agaricales</taxon>
        <taxon>Marasmiineae</taxon>
        <taxon>Omphalotaceae</taxon>
        <taxon>Collybiopsis</taxon>
        <taxon>Collybiopsis luxurians</taxon>
    </lineage>
</organism>
<name>A0A0D0BU35_9AGAR</name>
<keyword evidence="3" id="KW-1185">Reference proteome</keyword>
<protein>
    <submittedName>
        <fullName evidence="2">Uncharacterized protein</fullName>
    </submittedName>
</protein>
<sequence length="157" mass="17606">MTSFAQSSPPRTAGLIVRADETFIESENGSSGKNVAELQVYPPLNISPPSELGYVYHYAATPTSCYNTPDMSDTSPSTSQYHYPEEPKTSSPQFHKWGGPTHLSVYTNRSRYAGGFQRQMTREKFEEIYYDFDYSGGSLLAPSLTRVARETDVTYFI</sequence>
<proteinExistence type="predicted"/>
<dbReference type="EMBL" id="KN834833">
    <property type="protein sequence ID" value="KIK53114.1"/>
    <property type="molecule type" value="Genomic_DNA"/>
</dbReference>
<evidence type="ECO:0000313" key="2">
    <source>
        <dbReference type="EMBL" id="KIK53114.1"/>
    </source>
</evidence>
<feature type="compositionally biased region" description="Low complexity" evidence="1">
    <location>
        <begin position="68"/>
        <end position="79"/>
    </location>
</feature>
<reference evidence="2 3" key="1">
    <citation type="submission" date="2014-04" db="EMBL/GenBank/DDBJ databases">
        <title>Evolutionary Origins and Diversification of the Mycorrhizal Mutualists.</title>
        <authorList>
            <consortium name="DOE Joint Genome Institute"/>
            <consortium name="Mycorrhizal Genomics Consortium"/>
            <person name="Kohler A."/>
            <person name="Kuo A."/>
            <person name="Nagy L.G."/>
            <person name="Floudas D."/>
            <person name="Copeland A."/>
            <person name="Barry K.W."/>
            <person name="Cichocki N."/>
            <person name="Veneault-Fourrey C."/>
            <person name="LaButti K."/>
            <person name="Lindquist E.A."/>
            <person name="Lipzen A."/>
            <person name="Lundell T."/>
            <person name="Morin E."/>
            <person name="Murat C."/>
            <person name="Riley R."/>
            <person name="Ohm R."/>
            <person name="Sun H."/>
            <person name="Tunlid A."/>
            <person name="Henrissat B."/>
            <person name="Grigoriev I.V."/>
            <person name="Hibbett D.S."/>
            <person name="Martin F."/>
        </authorList>
    </citation>
    <scope>NUCLEOTIDE SEQUENCE [LARGE SCALE GENOMIC DNA]</scope>
    <source>
        <strain evidence="2 3">FD-317 M1</strain>
    </source>
</reference>
<dbReference type="Proteomes" id="UP000053593">
    <property type="component" value="Unassembled WGS sequence"/>
</dbReference>
<accession>A0A0D0BU35</accession>
<dbReference type="HOGENOM" id="CLU_1678106_0_0_1"/>
<evidence type="ECO:0000256" key="1">
    <source>
        <dbReference type="SAM" id="MobiDB-lite"/>
    </source>
</evidence>
<feature type="region of interest" description="Disordered" evidence="1">
    <location>
        <begin position="68"/>
        <end position="94"/>
    </location>
</feature>
<dbReference type="AlphaFoldDB" id="A0A0D0BU35"/>
<evidence type="ECO:0000313" key="3">
    <source>
        <dbReference type="Proteomes" id="UP000053593"/>
    </source>
</evidence>